<keyword evidence="2" id="KW-0732">Signal</keyword>
<dbReference type="PANTHER" id="PTHR31157">
    <property type="entry name" value="SCP DOMAIN-CONTAINING PROTEIN"/>
    <property type="match status" value="1"/>
</dbReference>
<sequence length="202" mass="20710">MAPTAPRAAALAVLLGALAGCSSGPVAPPPSSTPSVYQSMSKPGAVLDRRAAADMISDLRRANGLPPVTLDPALNRFADEQAQAMARTDKLSHSAAGTLKERIARSGYRNGGMVENVGAGHDTLADAFAGWRHSPPHLKNMLAPKMTRIGIAAARAPHSRYEVFWAMAMADPNDPRPVVAAGGAPTGASGPAAPPFLFGGGN</sequence>
<dbReference type="EMBL" id="BSFL01000005">
    <property type="protein sequence ID" value="GLK81717.1"/>
    <property type="molecule type" value="Genomic_DNA"/>
</dbReference>
<dbReference type="SUPFAM" id="SSF55797">
    <property type="entry name" value="PR-1-like"/>
    <property type="match status" value="1"/>
</dbReference>
<dbReference type="PROSITE" id="PS51257">
    <property type="entry name" value="PROKAR_LIPOPROTEIN"/>
    <property type="match status" value="1"/>
</dbReference>
<comment type="caution">
    <text evidence="4">The sequence shown here is derived from an EMBL/GenBank/DDBJ whole genome shotgun (WGS) entry which is preliminary data.</text>
</comment>
<dbReference type="AlphaFoldDB" id="A0A9W6N8S6"/>
<protein>
    <recommendedName>
        <fullName evidence="3">SCP domain-containing protein</fullName>
    </recommendedName>
</protein>
<feature type="domain" description="SCP" evidence="3">
    <location>
        <begin position="54"/>
        <end position="166"/>
    </location>
</feature>
<feature type="signal peptide" evidence="2">
    <location>
        <begin position="1"/>
        <end position="19"/>
    </location>
</feature>
<gene>
    <name evidence="4" type="ORF">GCM10008174_34580</name>
</gene>
<dbReference type="PANTHER" id="PTHR31157:SF1">
    <property type="entry name" value="SCP DOMAIN-CONTAINING PROTEIN"/>
    <property type="match status" value="1"/>
</dbReference>
<dbReference type="RefSeq" id="WP_271202195.1">
    <property type="nucleotide sequence ID" value="NZ_BSFL01000005.1"/>
</dbReference>
<reference evidence="4" key="2">
    <citation type="submission" date="2023-01" db="EMBL/GenBank/DDBJ databases">
        <authorList>
            <person name="Sun Q."/>
            <person name="Evtushenko L."/>
        </authorList>
    </citation>
    <scope>NUCLEOTIDE SEQUENCE</scope>
    <source>
        <strain evidence="4">VKM B-2748</strain>
    </source>
</reference>
<dbReference type="Gene3D" id="3.40.33.10">
    <property type="entry name" value="CAP"/>
    <property type="match status" value="1"/>
</dbReference>
<evidence type="ECO:0000256" key="2">
    <source>
        <dbReference type="SAM" id="SignalP"/>
    </source>
</evidence>
<feature type="chain" id="PRO_5040831067" description="SCP domain-containing protein" evidence="2">
    <location>
        <begin position="20"/>
        <end position="202"/>
    </location>
</feature>
<proteinExistence type="predicted"/>
<reference evidence="4" key="1">
    <citation type="journal article" date="2014" name="Int. J. Syst. Evol. Microbiol.">
        <title>Complete genome sequence of Corynebacterium casei LMG S-19264T (=DSM 44701T), isolated from a smear-ripened cheese.</title>
        <authorList>
            <consortium name="US DOE Joint Genome Institute (JGI-PGF)"/>
            <person name="Walter F."/>
            <person name="Albersmeier A."/>
            <person name="Kalinowski J."/>
            <person name="Ruckert C."/>
        </authorList>
    </citation>
    <scope>NUCLEOTIDE SEQUENCE</scope>
    <source>
        <strain evidence="4">VKM B-2748</strain>
    </source>
</reference>
<dbReference type="CDD" id="cd05379">
    <property type="entry name" value="CAP_bacterial"/>
    <property type="match status" value="1"/>
</dbReference>
<dbReference type="InterPro" id="IPR035940">
    <property type="entry name" value="CAP_sf"/>
</dbReference>
<feature type="region of interest" description="Disordered" evidence="1">
    <location>
        <begin position="182"/>
        <end position="202"/>
    </location>
</feature>
<dbReference type="InterPro" id="IPR014044">
    <property type="entry name" value="CAP_dom"/>
</dbReference>
<organism evidence="4 5">
    <name type="scientific">Methylopila turkensis</name>
    <dbReference type="NCBI Taxonomy" id="1437816"/>
    <lineage>
        <taxon>Bacteria</taxon>
        <taxon>Pseudomonadati</taxon>
        <taxon>Pseudomonadota</taxon>
        <taxon>Alphaproteobacteria</taxon>
        <taxon>Hyphomicrobiales</taxon>
        <taxon>Methylopilaceae</taxon>
        <taxon>Methylopila</taxon>
    </lineage>
</organism>
<evidence type="ECO:0000313" key="4">
    <source>
        <dbReference type="EMBL" id="GLK81717.1"/>
    </source>
</evidence>
<evidence type="ECO:0000313" key="5">
    <source>
        <dbReference type="Proteomes" id="UP001143309"/>
    </source>
</evidence>
<keyword evidence="5" id="KW-1185">Reference proteome</keyword>
<evidence type="ECO:0000256" key="1">
    <source>
        <dbReference type="SAM" id="MobiDB-lite"/>
    </source>
</evidence>
<dbReference type="Pfam" id="PF00188">
    <property type="entry name" value="CAP"/>
    <property type="match status" value="1"/>
</dbReference>
<name>A0A9W6N8S6_9HYPH</name>
<dbReference type="Proteomes" id="UP001143309">
    <property type="component" value="Unassembled WGS sequence"/>
</dbReference>
<evidence type="ECO:0000259" key="3">
    <source>
        <dbReference type="Pfam" id="PF00188"/>
    </source>
</evidence>
<accession>A0A9W6N8S6</accession>